<sequence>MSEQLIYRRNKITELEETKIIQELEIDTYCEDLMVLRIHSIFIKDNKKFVTVKVITSDNY</sequence>
<name>A0A0F9UQ05_9ZZZZ</name>
<reference evidence="1" key="1">
    <citation type="journal article" date="2015" name="Nature">
        <title>Complex archaea that bridge the gap between prokaryotes and eukaryotes.</title>
        <authorList>
            <person name="Spang A."/>
            <person name="Saw J.H."/>
            <person name="Jorgensen S.L."/>
            <person name="Zaremba-Niedzwiedzka K."/>
            <person name="Martijn J."/>
            <person name="Lind A.E."/>
            <person name="van Eijk R."/>
            <person name="Schleper C."/>
            <person name="Guy L."/>
            <person name="Ettema T.J."/>
        </authorList>
    </citation>
    <scope>NUCLEOTIDE SEQUENCE</scope>
</reference>
<comment type="caution">
    <text evidence="1">The sequence shown here is derived from an EMBL/GenBank/DDBJ whole genome shotgun (WGS) entry which is preliminary data.</text>
</comment>
<organism evidence="1">
    <name type="scientific">marine sediment metagenome</name>
    <dbReference type="NCBI Taxonomy" id="412755"/>
    <lineage>
        <taxon>unclassified sequences</taxon>
        <taxon>metagenomes</taxon>
        <taxon>ecological metagenomes</taxon>
    </lineage>
</organism>
<protein>
    <submittedName>
        <fullName evidence="1">Uncharacterized protein</fullName>
    </submittedName>
</protein>
<accession>A0A0F9UQ05</accession>
<gene>
    <name evidence="1" type="ORF">LCGC14_0195620</name>
</gene>
<proteinExistence type="predicted"/>
<evidence type="ECO:0000313" key="1">
    <source>
        <dbReference type="EMBL" id="KKN93729.1"/>
    </source>
</evidence>
<dbReference type="AlphaFoldDB" id="A0A0F9UQ05"/>
<dbReference type="EMBL" id="LAZR01000084">
    <property type="protein sequence ID" value="KKN93729.1"/>
    <property type="molecule type" value="Genomic_DNA"/>
</dbReference>